<dbReference type="InParanoid" id="A0A0Q2N4S9"/>
<dbReference type="EMBL" id="LKHS01000005">
    <property type="protein sequence ID" value="KQH86879.1"/>
    <property type="molecule type" value="Genomic_DNA"/>
</dbReference>
<protein>
    <submittedName>
        <fullName evidence="1">L-threonine 3-dehydrogenase</fullName>
    </submittedName>
</protein>
<sequence>MEFGPEDRIALYDVWMSQKAKMHMTQMEMTKRLGVSQVEFSNILRGNAPLTMAFVTQFCQQLHVEPHNVLPTLKNKFIAGEHLVHLQNRVTVDGEIQRVMVDGNQVIIEYTHLAR</sequence>
<gene>
    <name evidence="1" type="ORF">AMR76_07310</name>
</gene>
<evidence type="ECO:0000313" key="2">
    <source>
        <dbReference type="Proteomes" id="UP000051221"/>
    </source>
</evidence>
<dbReference type="InterPro" id="IPR010982">
    <property type="entry name" value="Lambda_DNA-bd_dom_sf"/>
</dbReference>
<reference evidence="1 2" key="1">
    <citation type="submission" date="2015-08" db="EMBL/GenBank/DDBJ databases">
        <title>Antibacterial properties of a collection of Vibrionaceae strains.</title>
        <authorList>
            <person name="Giubergia S."/>
        </authorList>
    </citation>
    <scope>NUCLEOTIDE SEQUENCE [LARGE SCALE GENOMIC DNA]</scope>
    <source>
        <strain evidence="1 2">S0821</strain>
    </source>
</reference>
<dbReference type="CDD" id="cd00093">
    <property type="entry name" value="HTH_XRE"/>
    <property type="match status" value="1"/>
</dbReference>
<dbReference type="Gene3D" id="1.10.260.40">
    <property type="entry name" value="lambda repressor-like DNA-binding domains"/>
    <property type="match status" value="1"/>
</dbReference>
<dbReference type="InterPro" id="IPR001387">
    <property type="entry name" value="Cro/C1-type_HTH"/>
</dbReference>
<dbReference type="GO" id="GO:0003677">
    <property type="term" value="F:DNA binding"/>
    <property type="evidence" value="ECO:0007669"/>
    <property type="project" value="InterPro"/>
</dbReference>
<dbReference type="SUPFAM" id="SSF47413">
    <property type="entry name" value="lambda repressor-like DNA-binding domains"/>
    <property type="match status" value="1"/>
</dbReference>
<keyword evidence="2" id="KW-1185">Reference proteome</keyword>
<name>A0A0Q2N4S9_VIBFU</name>
<accession>A0A0Q2N4S9</accession>
<comment type="caution">
    <text evidence="1">The sequence shown here is derived from an EMBL/GenBank/DDBJ whole genome shotgun (WGS) entry which is preliminary data.</text>
</comment>
<dbReference type="RefSeq" id="WP_004727046.1">
    <property type="nucleotide sequence ID" value="NZ_CABLCD010000014.1"/>
</dbReference>
<evidence type="ECO:0000313" key="1">
    <source>
        <dbReference type="EMBL" id="KQH86879.1"/>
    </source>
</evidence>
<dbReference type="GeneID" id="50537100"/>
<dbReference type="AlphaFoldDB" id="A0A0Q2N4S9"/>
<dbReference type="OrthoDB" id="5916950at2"/>
<dbReference type="Proteomes" id="UP000051221">
    <property type="component" value="Unassembled WGS sequence"/>
</dbReference>
<organism evidence="1 2">
    <name type="scientific">Vibrio furnissii</name>
    <dbReference type="NCBI Taxonomy" id="29494"/>
    <lineage>
        <taxon>Bacteria</taxon>
        <taxon>Pseudomonadati</taxon>
        <taxon>Pseudomonadota</taxon>
        <taxon>Gammaproteobacteria</taxon>
        <taxon>Vibrionales</taxon>
        <taxon>Vibrionaceae</taxon>
        <taxon>Vibrio</taxon>
    </lineage>
</organism>
<proteinExistence type="predicted"/>